<dbReference type="PROSITE" id="PS50103">
    <property type="entry name" value="ZF_C3H1"/>
    <property type="match status" value="1"/>
</dbReference>
<evidence type="ECO:0000256" key="1">
    <source>
        <dbReference type="ARBA" id="ARBA00022574"/>
    </source>
</evidence>
<feature type="domain" description="C3H1-type" evidence="5">
    <location>
        <begin position="88"/>
        <end position="111"/>
    </location>
</feature>
<dbReference type="Gene3D" id="2.130.10.10">
    <property type="entry name" value="YVTN repeat-like/Quinoprotein amine dehydrogenase"/>
    <property type="match status" value="2"/>
</dbReference>
<evidence type="ECO:0000313" key="7">
    <source>
        <dbReference type="Proteomes" id="UP000019335"/>
    </source>
</evidence>
<gene>
    <name evidence="6" type="ORF">Naga_100391g4</name>
</gene>
<dbReference type="AlphaFoldDB" id="W7TV67"/>
<name>W7TV67_9STRA</name>
<dbReference type="SUPFAM" id="SSF50978">
    <property type="entry name" value="WD40 repeat-like"/>
    <property type="match status" value="1"/>
</dbReference>
<dbReference type="EMBL" id="AZIL01000074">
    <property type="protein sequence ID" value="EWM30017.1"/>
    <property type="molecule type" value="Genomic_DNA"/>
</dbReference>
<sequence length="492" mass="51638">MSDEARANERCHHYISSSKVARRGEAAVHASSLLQQHKKKKPARHLLSWDSPVLLTPSKGGVIGRGGRGHSGRGGPGVNQAGQGAPFQCKHTLDGTCSWGPSRCRYVHGVDFHANGVDLEAHKGAIRGLASDANCLYTFGEDGIIKTYSWTPGTGITGCKEQNGGGPGSFFTTSDPTHAFYFYGFRQPLVPGLSSETSLVGRAQMFFNNASTDLTVSDDCPYTDPRKVLACVAWEMPAPSPPHIFTAGEDGRIYSWSYNAEQARFVVGATYVGHTRPVTALILAATENPPLLYSAGLDGTIRCWNCASHALEWTSTAVGVFRRLSEPPQPHEGHVEGITDMCSLVCEGQSFLATSSQDGSVRIWSIQGGNLGVTLPLDFPTGAAVKLCQVAAGGEGGGSDPAGLGPPSFLVVAYESGHMVFWTLPGLETYLVIDPPYAGKPGGRAGGREGGGAYVTSLVTLNPGIIATGSSDGVLKVWSVHRPAVGIGGGGA</sequence>
<feature type="repeat" description="WD" evidence="3">
    <location>
        <begin position="271"/>
        <end position="305"/>
    </location>
</feature>
<keyword evidence="4" id="KW-0862">Zinc</keyword>
<evidence type="ECO:0000256" key="4">
    <source>
        <dbReference type="PROSITE-ProRule" id="PRU00723"/>
    </source>
</evidence>
<evidence type="ECO:0000256" key="2">
    <source>
        <dbReference type="ARBA" id="ARBA00022737"/>
    </source>
</evidence>
<dbReference type="OrthoDB" id="59941at2759"/>
<feature type="zinc finger region" description="C3H1-type" evidence="4">
    <location>
        <begin position="88"/>
        <end position="111"/>
    </location>
</feature>
<dbReference type="Pfam" id="PF00400">
    <property type="entry name" value="WD40"/>
    <property type="match status" value="2"/>
</dbReference>
<reference evidence="6 7" key="1">
    <citation type="journal article" date="2014" name="Mol. Plant">
        <title>Chromosome Scale Genome Assembly and Transcriptome Profiling of Nannochloropsis gaditana in Nitrogen Depletion.</title>
        <authorList>
            <person name="Corteggiani Carpinelli E."/>
            <person name="Telatin A."/>
            <person name="Vitulo N."/>
            <person name="Forcato C."/>
            <person name="D'Angelo M."/>
            <person name="Schiavon R."/>
            <person name="Vezzi A."/>
            <person name="Giacometti G.M."/>
            <person name="Morosinotto T."/>
            <person name="Valle G."/>
        </authorList>
    </citation>
    <scope>NUCLEOTIDE SEQUENCE [LARGE SCALE GENOMIC DNA]</scope>
    <source>
        <strain evidence="6 7">B-31</strain>
    </source>
</reference>
<dbReference type="InterPro" id="IPR000571">
    <property type="entry name" value="Znf_CCCH"/>
</dbReference>
<dbReference type="PRINTS" id="PR00320">
    <property type="entry name" value="GPROTEINBRPT"/>
</dbReference>
<dbReference type="PANTHER" id="PTHR44156">
    <property type="entry name" value="SUPERNUMERARY LIMBS, ISOFORM B-RELATED"/>
    <property type="match status" value="1"/>
</dbReference>
<evidence type="ECO:0000259" key="5">
    <source>
        <dbReference type="PROSITE" id="PS50103"/>
    </source>
</evidence>
<keyword evidence="4" id="KW-0863">Zinc-finger</keyword>
<dbReference type="PROSITE" id="PS50082">
    <property type="entry name" value="WD_REPEATS_2"/>
    <property type="match status" value="2"/>
</dbReference>
<keyword evidence="4" id="KW-0479">Metal-binding</keyword>
<keyword evidence="2" id="KW-0677">Repeat</keyword>
<proteinExistence type="predicted"/>
<dbReference type="GO" id="GO:0008270">
    <property type="term" value="F:zinc ion binding"/>
    <property type="evidence" value="ECO:0007669"/>
    <property type="project" value="UniProtKB-KW"/>
</dbReference>
<dbReference type="InterPro" id="IPR015943">
    <property type="entry name" value="WD40/YVTN_repeat-like_dom_sf"/>
</dbReference>
<accession>W7TV67</accession>
<feature type="repeat" description="WD" evidence="3">
    <location>
        <begin position="350"/>
        <end position="374"/>
    </location>
</feature>
<dbReference type="InterPro" id="IPR020472">
    <property type="entry name" value="WD40_PAC1"/>
</dbReference>
<evidence type="ECO:0000313" key="6">
    <source>
        <dbReference type="EMBL" id="EWM30017.1"/>
    </source>
</evidence>
<organism evidence="6 7">
    <name type="scientific">Nannochloropsis gaditana</name>
    <dbReference type="NCBI Taxonomy" id="72520"/>
    <lineage>
        <taxon>Eukaryota</taxon>
        <taxon>Sar</taxon>
        <taxon>Stramenopiles</taxon>
        <taxon>Ochrophyta</taxon>
        <taxon>Eustigmatophyceae</taxon>
        <taxon>Eustigmatales</taxon>
        <taxon>Monodopsidaceae</taxon>
        <taxon>Nannochloropsis</taxon>
    </lineage>
</organism>
<dbReference type="InterPro" id="IPR036322">
    <property type="entry name" value="WD40_repeat_dom_sf"/>
</dbReference>
<protein>
    <submittedName>
        <fullName evidence="6">Zinc finger ccch domain-containing protein 63</fullName>
    </submittedName>
</protein>
<keyword evidence="1 3" id="KW-0853">WD repeat</keyword>
<dbReference type="InterPro" id="IPR001680">
    <property type="entry name" value="WD40_rpt"/>
</dbReference>
<dbReference type="SMART" id="SM00320">
    <property type="entry name" value="WD40"/>
    <property type="match status" value="5"/>
</dbReference>
<comment type="caution">
    <text evidence="6">The sequence shown here is derived from an EMBL/GenBank/DDBJ whole genome shotgun (WGS) entry which is preliminary data.</text>
</comment>
<dbReference type="Proteomes" id="UP000019335">
    <property type="component" value="Chromosome 2"/>
</dbReference>
<evidence type="ECO:0000256" key="3">
    <source>
        <dbReference type="PROSITE-ProRule" id="PRU00221"/>
    </source>
</evidence>
<dbReference type="InterPro" id="IPR053299">
    <property type="entry name" value="ASTRA_WD_repeat"/>
</dbReference>
<keyword evidence="7" id="KW-1185">Reference proteome</keyword>